<dbReference type="GO" id="GO:0043590">
    <property type="term" value="C:bacterial nucleoid"/>
    <property type="evidence" value="ECO:0007669"/>
    <property type="project" value="UniProtKB-UniRule"/>
</dbReference>
<feature type="region of interest" description="Disordered" evidence="3">
    <location>
        <begin position="1"/>
        <end position="23"/>
    </location>
</feature>
<dbReference type="Gene3D" id="3.30.1310.10">
    <property type="entry name" value="Nucleoid-associated protein YbaB-like domain"/>
    <property type="match status" value="1"/>
</dbReference>
<dbReference type="PANTHER" id="PTHR33449:SF1">
    <property type="entry name" value="NUCLEOID-ASSOCIATED PROTEIN YBAB"/>
    <property type="match status" value="1"/>
</dbReference>
<dbReference type="InterPro" id="IPR036894">
    <property type="entry name" value="YbaB-like_sf"/>
</dbReference>
<dbReference type="PIRSF" id="PIRSF004555">
    <property type="entry name" value="UCP004555"/>
    <property type="match status" value="1"/>
</dbReference>
<dbReference type="SUPFAM" id="SSF82607">
    <property type="entry name" value="YbaB-like"/>
    <property type="match status" value="1"/>
</dbReference>
<dbReference type="RefSeq" id="WP_063635355.1">
    <property type="nucleotide sequence ID" value="NZ_CP015285.1"/>
</dbReference>
<dbReference type="Proteomes" id="UP000077405">
    <property type="component" value="Chromosome"/>
</dbReference>
<keyword evidence="1 2" id="KW-0238">DNA-binding</keyword>
<dbReference type="HAMAP" id="MF_00274">
    <property type="entry name" value="DNA_YbaB_EbfC"/>
    <property type="match status" value="1"/>
</dbReference>
<feature type="compositionally biased region" description="Low complexity" evidence="3">
    <location>
        <begin position="7"/>
        <end position="23"/>
    </location>
</feature>
<proteinExistence type="inferred from homology"/>
<name>A0A161IQ90_9PROT</name>
<dbReference type="PANTHER" id="PTHR33449">
    <property type="entry name" value="NUCLEOID-ASSOCIATED PROTEIN YBAB"/>
    <property type="match status" value="1"/>
</dbReference>
<evidence type="ECO:0000256" key="1">
    <source>
        <dbReference type="ARBA" id="ARBA00023125"/>
    </source>
</evidence>
<comment type="function">
    <text evidence="2">Binds to DNA and alters its conformation. May be involved in regulation of gene expression, nucleoid organization and DNA protection.</text>
</comment>
<dbReference type="GO" id="GO:0003677">
    <property type="term" value="F:DNA binding"/>
    <property type="evidence" value="ECO:0007669"/>
    <property type="project" value="UniProtKB-UniRule"/>
</dbReference>
<reference evidence="4 5" key="1">
    <citation type="journal article" date="2013" name="Int. J. Syst. Evol. Microbiol.">
        <title>Azospirillum humicireducens sp. nov., a nitrogen-fixing bacterium isolated from a microbial fuel cell.</title>
        <authorList>
            <person name="Zhou S."/>
            <person name="Han L."/>
            <person name="Wang Y."/>
            <person name="Yang G."/>
            <person name="Zhuang L."/>
            <person name="Hu P."/>
        </authorList>
    </citation>
    <scope>NUCLEOTIDE SEQUENCE [LARGE SCALE GENOMIC DNA]</scope>
    <source>
        <strain evidence="4 5">SgZ-5</strain>
    </source>
</reference>
<dbReference type="GO" id="GO:0005829">
    <property type="term" value="C:cytosol"/>
    <property type="evidence" value="ECO:0007669"/>
    <property type="project" value="TreeGrafter"/>
</dbReference>
<dbReference type="Pfam" id="PF02575">
    <property type="entry name" value="YbaB_DNA_bd"/>
    <property type="match status" value="1"/>
</dbReference>
<comment type="similarity">
    <text evidence="2">Belongs to the YbaB/EbfC family.</text>
</comment>
<evidence type="ECO:0000313" key="4">
    <source>
        <dbReference type="EMBL" id="ANC92291.1"/>
    </source>
</evidence>
<dbReference type="EMBL" id="CP015285">
    <property type="protein sequence ID" value="ANC92291.1"/>
    <property type="molecule type" value="Genomic_DNA"/>
</dbReference>
<dbReference type="OrthoDB" id="9803080at2"/>
<protein>
    <recommendedName>
        <fullName evidence="2">Nucleoid-associated protein A6A40_10460</fullName>
    </recommendedName>
</protein>
<comment type="subunit">
    <text evidence="2">Homodimer.</text>
</comment>
<evidence type="ECO:0000256" key="2">
    <source>
        <dbReference type="HAMAP-Rule" id="MF_00274"/>
    </source>
</evidence>
<sequence>MKNIGNMMKQAQQMQAKMQEMQASLEQVEVTGQSAAGMVVVTVNGKSEMKKVKLDKSVVDPEDVEVLEDLIVAAFNDAKKKVEQHVAEETSKMMGGLKLPPGIKLPF</sequence>
<dbReference type="AlphaFoldDB" id="A0A161IQ90"/>
<comment type="subcellular location">
    <subcellularLocation>
        <location evidence="2">Cytoplasm</location>
        <location evidence="2">Nucleoid</location>
    </subcellularLocation>
</comment>
<dbReference type="InterPro" id="IPR004401">
    <property type="entry name" value="YbaB/EbfC"/>
</dbReference>
<gene>
    <name evidence="4" type="ORF">A6A40_10460</name>
</gene>
<dbReference type="NCBIfam" id="TIGR00103">
    <property type="entry name" value="DNA_YbaB_EbfC"/>
    <property type="match status" value="1"/>
</dbReference>
<keyword evidence="5" id="KW-1185">Reference proteome</keyword>
<dbReference type="STRING" id="1226968.A6A40_10460"/>
<organism evidence="4 5">
    <name type="scientific">Azospirillum humicireducens</name>
    <dbReference type="NCBI Taxonomy" id="1226968"/>
    <lineage>
        <taxon>Bacteria</taxon>
        <taxon>Pseudomonadati</taxon>
        <taxon>Pseudomonadota</taxon>
        <taxon>Alphaproteobacteria</taxon>
        <taxon>Rhodospirillales</taxon>
        <taxon>Azospirillaceae</taxon>
        <taxon>Azospirillum</taxon>
    </lineage>
</organism>
<keyword evidence="2" id="KW-0963">Cytoplasm</keyword>
<dbReference type="KEGG" id="ahu:A6A40_10460"/>
<evidence type="ECO:0000313" key="5">
    <source>
        <dbReference type="Proteomes" id="UP000077405"/>
    </source>
</evidence>
<evidence type="ECO:0000256" key="3">
    <source>
        <dbReference type="SAM" id="MobiDB-lite"/>
    </source>
</evidence>
<accession>A0A161IQ90</accession>